<dbReference type="PANTHER" id="PTHR18964">
    <property type="entry name" value="ROK (REPRESSOR, ORF, KINASE) FAMILY"/>
    <property type="match status" value="1"/>
</dbReference>
<sequence>MSEKNDQQGGAIVHGAGSLPSVLVDSWNIELKDGNGFLGDRASKRAFTGLLQDWREKTAKLGADPFGDTPAEELGRKALDKILLEGDPRAAGLILSAIEDFAGELATVLRRFLKLKEWQGTERIAIGGGMRQSRYGELVIGRTEALLKAEGLGVELVPIFHHPDEAALIGAAHLAPSWIFKGHEALIGVDIGGTNMRAGVVKLNQDEKPGLAAACVWKSDLWRHADEKPTRNEAVERLAKMILKLTAAAKKKGLDLAPFIGVGCPGVIREDGSIAKGTQNLPGNWEAKGFFLPERLREAIPEIGGHETMVLMHNDAVLQGLSEIPAMTDVEKWGVVTIGTGLGNARFTTRAKKN</sequence>
<comment type="caution">
    <text evidence="2">The sequence shown here is derived from an EMBL/GenBank/DDBJ whole genome shotgun (WGS) entry which is preliminary data.</text>
</comment>
<proteinExistence type="inferred from homology"/>
<evidence type="ECO:0000313" key="2">
    <source>
        <dbReference type="EMBL" id="GGE29405.1"/>
    </source>
</evidence>
<dbReference type="AlphaFoldDB" id="A0A8J2VGE4"/>
<dbReference type="InterPro" id="IPR043129">
    <property type="entry name" value="ATPase_NBD"/>
</dbReference>
<reference evidence="2" key="2">
    <citation type="submission" date="2020-09" db="EMBL/GenBank/DDBJ databases">
        <authorList>
            <person name="Sun Q."/>
            <person name="Sedlacek I."/>
        </authorList>
    </citation>
    <scope>NUCLEOTIDE SEQUENCE</scope>
    <source>
        <strain evidence="2">CCM 7684</strain>
    </source>
</reference>
<dbReference type="EMBL" id="BMCP01000001">
    <property type="protein sequence ID" value="GGE29405.1"/>
    <property type="molecule type" value="Genomic_DNA"/>
</dbReference>
<keyword evidence="3" id="KW-1185">Reference proteome</keyword>
<dbReference type="SUPFAM" id="SSF53067">
    <property type="entry name" value="Actin-like ATPase domain"/>
    <property type="match status" value="2"/>
</dbReference>
<reference evidence="2" key="1">
    <citation type="journal article" date="2014" name="Int. J. Syst. Evol. Microbiol.">
        <title>Complete genome sequence of Corynebacterium casei LMG S-19264T (=DSM 44701T), isolated from a smear-ripened cheese.</title>
        <authorList>
            <consortium name="US DOE Joint Genome Institute (JGI-PGF)"/>
            <person name="Walter F."/>
            <person name="Albersmeier A."/>
            <person name="Kalinowski J."/>
            <person name="Ruckert C."/>
        </authorList>
    </citation>
    <scope>NUCLEOTIDE SEQUENCE</scope>
    <source>
        <strain evidence="2">CCM 7684</strain>
    </source>
</reference>
<dbReference type="RefSeq" id="WP_188407957.1">
    <property type="nucleotide sequence ID" value="NZ_BMCP01000001.1"/>
</dbReference>
<dbReference type="Pfam" id="PF00480">
    <property type="entry name" value="ROK"/>
    <property type="match status" value="1"/>
</dbReference>
<dbReference type="Gene3D" id="3.30.420.40">
    <property type="match status" value="1"/>
</dbReference>
<evidence type="ECO:0000256" key="1">
    <source>
        <dbReference type="ARBA" id="ARBA00006479"/>
    </source>
</evidence>
<dbReference type="Proteomes" id="UP000602745">
    <property type="component" value="Unassembled WGS sequence"/>
</dbReference>
<gene>
    <name evidence="2" type="ORF">GCM10007276_03220</name>
</gene>
<name>A0A8J2VGE4_9RHOB</name>
<comment type="similarity">
    <text evidence="1">Belongs to the ROK (NagC/XylR) family.</text>
</comment>
<dbReference type="CDD" id="cd23763">
    <property type="entry name" value="ASKHA_ATPase_ROK"/>
    <property type="match status" value="1"/>
</dbReference>
<dbReference type="PANTHER" id="PTHR18964:SF149">
    <property type="entry name" value="BIFUNCTIONAL UDP-N-ACETYLGLUCOSAMINE 2-EPIMERASE_N-ACETYLMANNOSAMINE KINASE"/>
    <property type="match status" value="1"/>
</dbReference>
<evidence type="ECO:0000313" key="3">
    <source>
        <dbReference type="Proteomes" id="UP000602745"/>
    </source>
</evidence>
<accession>A0A8J2VGE4</accession>
<organism evidence="2 3">
    <name type="scientific">Agaricicola taiwanensis</name>
    <dbReference type="NCBI Taxonomy" id="591372"/>
    <lineage>
        <taxon>Bacteria</taxon>
        <taxon>Pseudomonadati</taxon>
        <taxon>Pseudomonadota</taxon>
        <taxon>Alphaproteobacteria</taxon>
        <taxon>Rhodobacterales</taxon>
        <taxon>Paracoccaceae</taxon>
        <taxon>Agaricicola</taxon>
    </lineage>
</organism>
<protein>
    <submittedName>
        <fullName evidence="2">Glucokinase</fullName>
    </submittedName>
</protein>
<dbReference type="InterPro" id="IPR000600">
    <property type="entry name" value="ROK"/>
</dbReference>